<dbReference type="OrthoDB" id="4188028at2759"/>
<feature type="compositionally biased region" description="Basic residues" evidence="2">
    <location>
        <begin position="32"/>
        <end position="44"/>
    </location>
</feature>
<feature type="compositionally biased region" description="Polar residues" evidence="2">
    <location>
        <begin position="920"/>
        <end position="934"/>
    </location>
</feature>
<evidence type="ECO:0000256" key="1">
    <source>
        <dbReference type="SAM" id="Coils"/>
    </source>
</evidence>
<feature type="compositionally biased region" description="Acidic residues" evidence="2">
    <location>
        <begin position="320"/>
        <end position="331"/>
    </location>
</feature>
<feature type="compositionally biased region" description="Polar residues" evidence="2">
    <location>
        <begin position="1230"/>
        <end position="1241"/>
    </location>
</feature>
<feature type="coiled-coil region" evidence="1">
    <location>
        <begin position="517"/>
        <end position="544"/>
    </location>
</feature>
<evidence type="ECO:0000313" key="4">
    <source>
        <dbReference type="Proteomes" id="UP000094444"/>
    </source>
</evidence>
<feature type="compositionally biased region" description="Low complexity" evidence="2">
    <location>
        <begin position="1014"/>
        <end position="1024"/>
    </location>
</feature>
<feature type="compositionally biased region" description="Polar residues" evidence="2">
    <location>
        <begin position="1170"/>
        <end position="1221"/>
    </location>
</feature>
<protein>
    <submittedName>
        <fullName evidence="3">Uncharacterized protein</fullName>
    </submittedName>
</protein>
<feature type="region of interest" description="Disordered" evidence="2">
    <location>
        <begin position="1"/>
        <end position="58"/>
    </location>
</feature>
<accession>A0A2P5IG30</accession>
<feature type="region of interest" description="Disordered" evidence="2">
    <location>
        <begin position="637"/>
        <end position="666"/>
    </location>
</feature>
<feature type="region of interest" description="Disordered" evidence="2">
    <location>
        <begin position="743"/>
        <end position="778"/>
    </location>
</feature>
<feature type="compositionally biased region" description="Polar residues" evidence="2">
    <location>
        <begin position="1031"/>
        <end position="1059"/>
    </location>
</feature>
<proteinExistence type="predicted"/>
<dbReference type="STRING" id="158607.A0A2P5IG30"/>
<organism evidence="3 4">
    <name type="scientific">Diaporthe helianthi</name>
    <dbReference type="NCBI Taxonomy" id="158607"/>
    <lineage>
        <taxon>Eukaryota</taxon>
        <taxon>Fungi</taxon>
        <taxon>Dikarya</taxon>
        <taxon>Ascomycota</taxon>
        <taxon>Pezizomycotina</taxon>
        <taxon>Sordariomycetes</taxon>
        <taxon>Sordariomycetidae</taxon>
        <taxon>Diaporthales</taxon>
        <taxon>Diaporthaceae</taxon>
        <taxon>Diaporthe</taxon>
    </lineage>
</organism>
<dbReference type="InParanoid" id="A0A2P5IG30"/>
<reference evidence="3" key="1">
    <citation type="submission" date="2017-09" db="EMBL/GenBank/DDBJ databases">
        <title>Polyketide synthases of a Diaporthe helianthi virulent isolate.</title>
        <authorList>
            <person name="Baroncelli R."/>
        </authorList>
    </citation>
    <scope>NUCLEOTIDE SEQUENCE [LARGE SCALE GENOMIC DNA]</scope>
    <source>
        <strain evidence="3">7/96</strain>
    </source>
</reference>
<feature type="region of interest" description="Disordered" evidence="2">
    <location>
        <begin position="220"/>
        <end position="343"/>
    </location>
</feature>
<dbReference type="Proteomes" id="UP000094444">
    <property type="component" value="Unassembled WGS sequence"/>
</dbReference>
<feature type="compositionally biased region" description="Basic and acidic residues" evidence="2">
    <location>
        <begin position="1305"/>
        <end position="1315"/>
    </location>
</feature>
<keyword evidence="4" id="KW-1185">Reference proteome</keyword>
<feature type="region of interest" description="Disordered" evidence="2">
    <location>
        <begin position="565"/>
        <end position="589"/>
    </location>
</feature>
<feature type="compositionally biased region" description="Basic and acidic residues" evidence="2">
    <location>
        <begin position="757"/>
        <end position="770"/>
    </location>
</feature>
<comment type="caution">
    <text evidence="3">The sequence shown here is derived from an EMBL/GenBank/DDBJ whole genome shotgun (WGS) entry which is preliminary data.</text>
</comment>
<feature type="region of interest" description="Disordered" evidence="2">
    <location>
        <begin position="792"/>
        <end position="1079"/>
    </location>
</feature>
<feature type="region of interest" description="Disordered" evidence="2">
    <location>
        <begin position="1092"/>
        <end position="1345"/>
    </location>
</feature>
<evidence type="ECO:0000256" key="2">
    <source>
        <dbReference type="SAM" id="MobiDB-lite"/>
    </source>
</evidence>
<gene>
    <name evidence="3" type="ORF">DHEL01_v200152</name>
</gene>
<sequence>MSDPAPQQSSPVKRGRGRGRGSSARGATSARAGRRVTAGRRGRQKIYETSRAQAAHERQRDLKNAYATVAAAMKPALEELADRNIDLLKSRFDAHHEVDQYTEITRFLDERLQVRLSELDAKLKLSTSTTEHEWNAKQTYTGESFHNRWDDLVEDYFDAQLRRLDILETLQRTRDPVNKLDLSWNYKSITTEEAAEQGIYRKIFKGVEVPYPHLHPELVSEASKSKAARTPVKRKGLDVLEGQPTPKRPVSSLDNKAGADLPRHIGGLLSAVAPDEPASQPPSPSPVDDNDDNESPPNEPTTATRGRKRKVMPARSPSAEADESDAGEDETMPPLPNGAAEPDEYGARLINKRARAGDVPNNRIMLPPLFEYEPHEIGFRDSTNDKSRGATKAKRKQFLGQPNSNAMFFDRTLWTYDATRYADDDLDQDLISKHKLHPKYGLFIESSVNESEPPRPYQSGWKPTVFVPPDGKTIHTSRSISKAKAEGAYVKKTLKSMLSKFMDQEDLTEDDLYDAETERLLNEREDIRIKLEQEEDVAQDEQDQQLGARNIDLLVSASSALESRDAQEAQSIHEAQTVSPALSRPSTMSRPYDAVRDIFGNSNLPPAIASTPPVEDNSAMKLLADIAIADALGPRGELAPSSHVEEPPQIPIQMPEPVRPKQLRDPQELVQADESMEHPDYPDPQQSGHQLAMPEHFMGGDRAYAAQPHQSYHDQQVPQSPLAPPEHFTYRGHERQHVMPAMQPPQTAGVHQGQHPSADHPESYGYREGDMPYDQPTMARPLAHASDERYVPVPNTDDALLDPQLFEDGEGPKTLHNQKPQHAQPKQPSQTSFFQTALNSPSTPTPQGPPQATDHPEPPHMAQYPGPQLAPAPRPAGATEGSPGRTPFSNPAGADAQPLPPLRPLHRGSGSGQLMHPITSGPQPGQQNVMNPNDQGMHYPPPPHHQAYADQPYAPNGYGPDHPLISTESGARPGYMAQPAIQSGHQQPAPYSAAQVAYPPGPAMGAQHQVQYDQGSGQQGQALQSPPPYHNTHTAVSTSPGRRSGSISSTRNNSNGNNKQYREIKPAPRQAETWDSNGSELRTLMYNPYEGIRDYSATAPPPSHGPTQIRGWTHTTGSRKSRGKNSTDSATDPSLAREEKKPAPEVSARPSHSPFVPIRRAPAKLALNIPPTTSAPTKPSRVSTTNRPPMQSRTTKGATGQDPQKQEPNQSGPAQRSQTAPSWGPANRAPTLQGSSKNRGTTTKKDGSGRPARSRKSEKQGGNGSPPVTTVGFRPAHRSPPSEEDLELIRPPQKARSESEDEQETVSRRVSELRGARKKRSSRSSQRQAESRLKSGLYKEWSMDS</sequence>
<feature type="compositionally biased region" description="Polar residues" evidence="2">
    <location>
        <begin position="568"/>
        <end position="589"/>
    </location>
</feature>
<evidence type="ECO:0000313" key="3">
    <source>
        <dbReference type="EMBL" id="POS81475.1"/>
    </source>
</evidence>
<feature type="compositionally biased region" description="Polar residues" evidence="2">
    <location>
        <begin position="1"/>
        <end position="11"/>
    </location>
</feature>
<feature type="compositionally biased region" description="Low complexity" evidence="2">
    <location>
        <begin position="21"/>
        <end position="31"/>
    </location>
</feature>
<name>A0A2P5IG30_DIAHE</name>
<feature type="compositionally biased region" description="Polar residues" evidence="2">
    <location>
        <begin position="815"/>
        <end position="839"/>
    </location>
</feature>
<dbReference type="EMBL" id="MAVT02000005">
    <property type="protein sequence ID" value="POS81475.1"/>
    <property type="molecule type" value="Genomic_DNA"/>
</dbReference>
<keyword evidence="1" id="KW-0175">Coiled coil</keyword>